<organism evidence="15 16">
    <name type="scientific">Cucurbita maxima</name>
    <name type="common">Pumpkin</name>
    <name type="synonym">Winter squash</name>
    <dbReference type="NCBI Taxonomy" id="3661"/>
    <lineage>
        <taxon>Eukaryota</taxon>
        <taxon>Viridiplantae</taxon>
        <taxon>Streptophyta</taxon>
        <taxon>Embryophyta</taxon>
        <taxon>Tracheophyta</taxon>
        <taxon>Spermatophyta</taxon>
        <taxon>Magnoliopsida</taxon>
        <taxon>eudicotyledons</taxon>
        <taxon>Gunneridae</taxon>
        <taxon>Pentapetalae</taxon>
        <taxon>rosids</taxon>
        <taxon>fabids</taxon>
        <taxon>Cucurbitales</taxon>
        <taxon>Cucurbitaceae</taxon>
        <taxon>Cucurbiteae</taxon>
        <taxon>Cucurbita</taxon>
    </lineage>
</organism>
<dbReference type="PROSITE" id="PS51892">
    <property type="entry name" value="SUBTILASE"/>
    <property type="match status" value="1"/>
</dbReference>
<dbReference type="CDD" id="cd04852">
    <property type="entry name" value="Peptidases_S8_3"/>
    <property type="match status" value="1"/>
</dbReference>
<evidence type="ECO:0000256" key="6">
    <source>
        <dbReference type="ARBA" id="ARBA00022801"/>
    </source>
</evidence>
<dbReference type="RefSeq" id="XP_022972607.1">
    <property type="nucleotide sequence ID" value="XM_023116839.1"/>
</dbReference>
<evidence type="ECO:0000259" key="12">
    <source>
        <dbReference type="Pfam" id="PF00082"/>
    </source>
</evidence>
<dbReference type="GO" id="GO:0004252">
    <property type="term" value="F:serine-type endopeptidase activity"/>
    <property type="evidence" value="ECO:0007669"/>
    <property type="project" value="UniProtKB-UniRule"/>
</dbReference>
<keyword evidence="5" id="KW-0732">Signal</keyword>
<dbReference type="InterPro" id="IPR037045">
    <property type="entry name" value="S8pro/Inhibitor_I9_sf"/>
</dbReference>
<dbReference type="SUPFAM" id="SSF52743">
    <property type="entry name" value="Subtilisin-like"/>
    <property type="match status" value="1"/>
</dbReference>
<dbReference type="InterPro" id="IPR041469">
    <property type="entry name" value="Subtilisin-like_FN3"/>
</dbReference>
<evidence type="ECO:0000256" key="4">
    <source>
        <dbReference type="ARBA" id="ARBA00022670"/>
    </source>
</evidence>
<feature type="active site" description="Charge relay system" evidence="9 10">
    <location>
        <position position="89"/>
    </location>
</feature>
<dbReference type="PROSITE" id="PS00138">
    <property type="entry name" value="SUBTILASE_SER"/>
    <property type="match status" value="1"/>
</dbReference>
<dbReference type="InterPro" id="IPR045051">
    <property type="entry name" value="SBT"/>
</dbReference>
<keyword evidence="15" id="KW-1185">Reference proteome</keyword>
<evidence type="ECO:0000256" key="11">
    <source>
        <dbReference type="RuleBase" id="RU003355"/>
    </source>
</evidence>
<dbReference type="Gene3D" id="2.60.40.2310">
    <property type="match status" value="1"/>
</dbReference>
<keyword evidence="8" id="KW-0325">Glycoprotein</keyword>
<dbReference type="InterPro" id="IPR023827">
    <property type="entry name" value="Peptidase_S8_Asp-AS"/>
</dbReference>
<evidence type="ECO:0000256" key="8">
    <source>
        <dbReference type="ARBA" id="ARBA00023180"/>
    </source>
</evidence>
<dbReference type="AlphaFoldDB" id="A0A6J1I5A0"/>
<dbReference type="PANTHER" id="PTHR10795">
    <property type="entry name" value="PROPROTEIN CONVERTASE SUBTILISIN/KEXIN"/>
    <property type="match status" value="1"/>
</dbReference>
<evidence type="ECO:0000256" key="10">
    <source>
        <dbReference type="PROSITE-ProRule" id="PRU01240"/>
    </source>
</evidence>
<dbReference type="Pfam" id="PF17766">
    <property type="entry name" value="fn3_6"/>
    <property type="match status" value="1"/>
</dbReference>
<dbReference type="Gene3D" id="3.30.70.80">
    <property type="entry name" value="Peptidase S8 propeptide/proteinase inhibitor I9"/>
    <property type="match status" value="1"/>
</dbReference>
<feature type="active site" description="Charge relay system" evidence="9 10">
    <location>
        <position position="478"/>
    </location>
</feature>
<dbReference type="KEGG" id="cmax:111471144"/>
<keyword evidence="3" id="KW-0964">Secreted</keyword>
<dbReference type="PROSITE" id="PS00136">
    <property type="entry name" value="SUBTILASE_ASP"/>
    <property type="match status" value="1"/>
</dbReference>
<evidence type="ECO:0000256" key="5">
    <source>
        <dbReference type="ARBA" id="ARBA00022729"/>
    </source>
</evidence>
<dbReference type="InterPro" id="IPR000209">
    <property type="entry name" value="Peptidase_S8/S53_dom"/>
</dbReference>
<proteinExistence type="inferred from homology"/>
<comment type="subcellular location">
    <subcellularLocation>
        <location evidence="1">Secreted</location>
    </subcellularLocation>
</comment>
<dbReference type="OrthoDB" id="206201at2759"/>
<evidence type="ECO:0000256" key="1">
    <source>
        <dbReference type="ARBA" id="ARBA00004613"/>
    </source>
</evidence>
<keyword evidence="4 10" id="KW-0645">Protease</keyword>
<name>A0A6J1I5A0_CUCMA</name>
<evidence type="ECO:0000256" key="7">
    <source>
        <dbReference type="ARBA" id="ARBA00022825"/>
    </source>
</evidence>
<evidence type="ECO:0000256" key="2">
    <source>
        <dbReference type="ARBA" id="ARBA00011073"/>
    </source>
</evidence>
<dbReference type="Gene3D" id="3.50.30.30">
    <property type="match status" value="1"/>
</dbReference>
<dbReference type="Pfam" id="PF00082">
    <property type="entry name" value="Peptidase_S8"/>
    <property type="match status" value="1"/>
</dbReference>
<feature type="domain" description="Subtilisin-like protease fibronectin type-III" evidence="14">
    <location>
        <begin position="586"/>
        <end position="685"/>
    </location>
</feature>
<sequence length="691" mass="73576">MGPVSGGLVSENKARESKIHSYGRSFNGFAARLLPHEAAKLSNVEGVVSVFPSRKHRVVTTRSWDFLGLNHRSKRNPKIESNIIVAVLDTGIWINSPSFSDEGYGPPPAKWKGRCVTGPNFTACNNKVIGANYFDLDNVSQFTETSVADTEGHGSHTASTVAGSAVEGASLYGLGKGTARGGVPSARIAVYKVCWSIFCSDMDVLAGFDEAIADGVDFISVSIGSVAVDFFRDSHAIGAFHAMKKGILTSCAAGNDGPELSTVVNVAPWIMTVAATGIDRRFVTAFKLGNGKKFTGFSINTFSPRNQMYSLTSGAKASNNGTTLRNASASACDADALSQSKVKGRIVYCLTTFTDYNIESLGGTGIIELLEKQTDSSPILLLPGAVIPPVSGKYIDLYINATKDPRAIIYKSKTVKIAAPFVASFSSRGPQLISPNILKPDLAAPGIDILAAYTKLSSLTGKIADSRYSLFSVMAGTSMACPHATAAAAYVKSFHPDWSPAAVKSALMTTATPMKIKSEDAEFGSGAGQVNPAKAVHPGLVYDISLDSYISFLCKEGYNSTTIGLLVGSKEYNCSKIKPAQGTDGLNYPTMHKQLSDPGSAITAVFYRTVTHVEYGASVYRANISSPVGLSVKVFPDSLDFAKAGERKTFKVVVKGEAMRDGTRILSASLEWKDSKHVVRSNILIYRQLLM</sequence>
<dbReference type="Gene3D" id="3.40.50.200">
    <property type="entry name" value="Peptidase S8/S53 domain"/>
    <property type="match status" value="1"/>
</dbReference>
<comment type="similarity">
    <text evidence="2 10 11">Belongs to the peptidase S8 family.</text>
</comment>
<evidence type="ECO:0000256" key="9">
    <source>
        <dbReference type="PIRSR" id="PIRSR615500-1"/>
    </source>
</evidence>
<dbReference type="InterPro" id="IPR015500">
    <property type="entry name" value="Peptidase_S8_subtilisin-rel"/>
</dbReference>
<feature type="active site" description="Charge relay system" evidence="9 10">
    <location>
        <position position="153"/>
    </location>
</feature>
<keyword evidence="6 10" id="KW-0378">Hydrolase</keyword>
<evidence type="ECO:0000313" key="15">
    <source>
        <dbReference type="Proteomes" id="UP000504608"/>
    </source>
</evidence>
<reference evidence="16" key="1">
    <citation type="submission" date="2025-08" db="UniProtKB">
        <authorList>
            <consortium name="RefSeq"/>
        </authorList>
    </citation>
    <scope>IDENTIFICATION</scope>
    <source>
        <tissue evidence="16">Young leaves</tissue>
    </source>
</reference>
<dbReference type="Pfam" id="PF05922">
    <property type="entry name" value="Inhibitor_I9"/>
    <property type="match status" value="1"/>
</dbReference>
<dbReference type="Proteomes" id="UP000504608">
    <property type="component" value="Unplaced"/>
</dbReference>
<dbReference type="GO" id="GO:0005576">
    <property type="term" value="C:extracellular region"/>
    <property type="evidence" value="ECO:0007669"/>
    <property type="project" value="UniProtKB-SubCell"/>
</dbReference>
<evidence type="ECO:0000313" key="16">
    <source>
        <dbReference type="RefSeq" id="XP_022972607.1"/>
    </source>
</evidence>
<protein>
    <submittedName>
        <fullName evidence="16">Subtilisin-like protease SBT4.15</fullName>
    </submittedName>
</protein>
<dbReference type="GeneID" id="111471144"/>
<dbReference type="PRINTS" id="PR00723">
    <property type="entry name" value="SUBTILISIN"/>
</dbReference>
<keyword evidence="7 10" id="KW-0720">Serine protease</keyword>
<dbReference type="InterPro" id="IPR034197">
    <property type="entry name" value="Peptidases_S8_3"/>
</dbReference>
<evidence type="ECO:0000259" key="14">
    <source>
        <dbReference type="Pfam" id="PF17766"/>
    </source>
</evidence>
<feature type="domain" description="Inhibitor I9" evidence="13">
    <location>
        <begin position="12"/>
        <end position="55"/>
    </location>
</feature>
<feature type="domain" description="Peptidase S8/S53" evidence="12">
    <location>
        <begin position="81"/>
        <end position="526"/>
    </location>
</feature>
<dbReference type="CDD" id="cd02120">
    <property type="entry name" value="PA_subtilisin_like"/>
    <property type="match status" value="1"/>
</dbReference>
<dbReference type="InterPro" id="IPR023828">
    <property type="entry name" value="Peptidase_S8_Ser-AS"/>
</dbReference>
<evidence type="ECO:0000256" key="3">
    <source>
        <dbReference type="ARBA" id="ARBA00022525"/>
    </source>
</evidence>
<evidence type="ECO:0000259" key="13">
    <source>
        <dbReference type="Pfam" id="PF05922"/>
    </source>
</evidence>
<dbReference type="GO" id="GO:0006508">
    <property type="term" value="P:proteolysis"/>
    <property type="evidence" value="ECO:0007669"/>
    <property type="project" value="UniProtKB-KW"/>
</dbReference>
<dbReference type="InterPro" id="IPR010259">
    <property type="entry name" value="S8pro/Inhibitor_I9"/>
</dbReference>
<accession>A0A6J1I5A0</accession>
<gene>
    <name evidence="16" type="primary">LOC111471144</name>
</gene>
<dbReference type="InterPro" id="IPR036852">
    <property type="entry name" value="Peptidase_S8/S53_dom_sf"/>
</dbReference>